<dbReference type="InterPro" id="IPR036640">
    <property type="entry name" value="ABC1_TM_sf"/>
</dbReference>
<dbReference type="GO" id="GO:0016887">
    <property type="term" value="F:ATP hydrolysis activity"/>
    <property type="evidence" value="ECO:0007669"/>
    <property type="project" value="InterPro"/>
</dbReference>
<dbReference type="PANTHER" id="PTHR24221">
    <property type="entry name" value="ATP-BINDING CASSETTE SUB-FAMILY B"/>
    <property type="match status" value="1"/>
</dbReference>
<gene>
    <name evidence="10" type="primary">cydD</name>
    <name evidence="10" type="ORF">FJM51_13080</name>
</gene>
<evidence type="ECO:0000259" key="8">
    <source>
        <dbReference type="PROSITE" id="PS50893"/>
    </source>
</evidence>
<dbReference type="CDD" id="cd03228">
    <property type="entry name" value="ABCC_MRP_Like"/>
    <property type="match status" value="1"/>
</dbReference>
<keyword evidence="6 7" id="KW-0472">Membrane</keyword>
<comment type="caution">
    <text evidence="10">The sequence shown here is derived from an EMBL/GenBank/DDBJ whole genome shotgun (WGS) entry which is preliminary data.</text>
</comment>
<dbReference type="PROSITE" id="PS50893">
    <property type="entry name" value="ABC_TRANSPORTER_2"/>
    <property type="match status" value="1"/>
</dbReference>
<reference evidence="10 11" key="1">
    <citation type="submission" date="2019-06" db="EMBL/GenBank/DDBJ databases">
        <title>A novel bacterium of genus Amaricoccus, isolated from marine sediment.</title>
        <authorList>
            <person name="Huang H."/>
            <person name="Mo K."/>
            <person name="Hu Y."/>
        </authorList>
    </citation>
    <scope>NUCLEOTIDE SEQUENCE [LARGE SCALE GENOMIC DNA]</scope>
    <source>
        <strain evidence="10 11">HB172011</strain>
    </source>
</reference>
<evidence type="ECO:0000256" key="2">
    <source>
        <dbReference type="ARBA" id="ARBA00022692"/>
    </source>
</evidence>
<dbReference type="GO" id="GO:0140359">
    <property type="term" value="F:ABC-type transporter activity"/>
    <property type="evidence" value="ECO:0007669"/>
    <property type="project" value="InterPro"/>
</dbReference>
<keyword evidence="4" id="KW-0067">ATP-binding</keyword>
<dbReference type="PROSITE" id="PS50929">
    <property type="entry name" value="ABC_TM1F"/>
    <property type="match status" value="1"/>
</dbReference>
<dbReference type="Pfam" id="PF00664">
    <property type="entry name" value="ABC_membrane"/>
    <property type="match status" value="1"/>
</dbReference>
<dbReference type="Gene3D" id="1.20.1560.10">
    <property type="entry name" value="ABC transporter type 1, transmembrane domain"/>
    <property type="match status" value="1"/>
</dbReference>
<evidence type="ECO:0000256" key="7">
    <source>
        <dbReference type="SAM" id="Phobius"/>
    </source>
</evidence>
<name>A0A501WJ20_9RHOB</name>
<evidence type="ECO:0000256" key="1">
    <source>
        <dbReference type="ARBA" id="ARBA00004651"/>
    </source>
</evidence>
<feature type="transmembrane region" description="Helical" evidence="7">
    <location>
        <begin position="237"/>
        <end position="264"/>
    </location>
</feature>
<organism evidence="10 11">
    <name type="scientific">Amaricoccus solimangrovi</name>
    <dbReference type="NCBI Taxonomy" id="2589815"/>
    <lineage>
        <taxon>Bacteria</taxon>
        <taxon>Pseudomonadati</taxon>
        <taxon>Pseudomonadota</taxon>
        <taxon>Alphaproteobacteria</taxon>
        <taxon>Rhodobacterales</taxon>
        <taxon>Paracoccaceae</taxon>
        <taxon>Amaricoccus</taxon>
    </lineage>
</organism>
<evidence type="ECO:0000256" key="6">
    <source>
        <dbReference type="ARBA" id="ARBA00023136"/>
    </source>
</evidence>
<dbReference type="EMBL" id="VFRP01000012">
    <property type="protein sequence ID" value="TPE49893.1"/>
    <property type="molecule type" value="Genomic_DNA"/>
</dbReference>
<dbReference type="Proteomes" id="UP000319255">
    <property type="component" value="Unassembled WGS sequence"/>
</dbReference>
<accession>A0A501WJ20</accession>
<dbReference type="InterPro" id="IPR039421">
    <property type="entry name" value="Type_1_exporter"/>
</dbReference>
<feature type="transmembrane region" description="Helical" evidence="7">
    <location>
        <begin position="54"/>
        <end position="81"/>
    </location>
</feature>
<dbReference type="SUPFAM" id="SSF90123">
    <property type="entry name" value="ABC transporter transmembrane region"/>
    <property type="match status" value="1"/>
</dbReference>
<dbReference type="SMART" id="SM00382">
    <property type="entry name" value="AAA"/>
    <property type="match status" value="1"/>
</dbReference>
<feature type="transmembrane region" description="Helical" evidence="7">
    <location>
        <begin position="140"/>
        <end position="168"/>
    </location>
</feature>
<dbReference type="GO" id="GO:0005886">
    <property type="term" value="C:plasma membrane"/>
    <property type="evidence" value="ECO:0007669"/>
    <property type="project" value="UniProtKB-SubCell"/>
</dbReference>
<evidence type="ECO:0000259" key="9">
    <source>
        <dbReference type="PROSITE" id="PS50929"/>
    </source>
</evidence>
<dbReference type="InterPro" id="IPR014216">
    <property type="entry name" value="ABC_transptr_CydD"/>
</dbReference>
<dbReference type="AlphaFoldDB" id="A0A501WJ20"/>
<dbReference type="SUPFAM" id="SSF52540">
    <property type="entry name" value="P-loop containing nucleoside triphosphate hydrolases"/>
    <property type="match status" value="1"/>
</dbReference>
<evidence type="ECO:0000256" key="4">
    <source>
        <dbReference type="ARBA" id="ARBA00022840"/>
    </source>
</evidence>
<dbReference type="PANTHER" id="PTHR24221:SF654">
    <property type="entry name" value="ATP-BINDING CASSETTE SUB-FAMILY B MEMBER 6"/>
    <property type="match status" value="1"/>
</dbReference>
<dbReference type="GO" id="GO:0005524">
    <property type="term" value="F:ATP binding"/>
    <property type="evidence" value="ECO:0007669"/>
    <property type="project" value="UniProtKB-KW"/>
</dbReference>
<proteinExistence type="predicted"/>
<dbReference type="CDD" id="cd18584">
    <property type="entry name" value="ABC_6TM_AarD_CydD"/>
    <property type="match status" value="1"/>
</dbReference>
<feature type="transmembrane region" description="Helical" evidence="7">
    <location>
        <begin position="270"/>
        <end position="293"/>
    </location>
</feature>
<comment type="subcellular location">
    <subcellularLocation>
        <location evidence="1">Cell membrane</location>
        <topology evidence="1">Multi-pass membrane protein</topology>
    </subcellularLocation>
</comment>
<evidence type="ECO:0000256" key="3">
    <source>
        <dbReference type="ARBA" id="ARBA00022741"/>
    </source>
</evidence>
<sequence length="557" mass="56424">MRGPEAMERDARTDGRLARASALLAVAPLLWIPQAALIALALGRIAGGGGVAGVLLPAAGLVALAALRALLETAGGWLAFVAARSRLSAARAAALARVAAGSPLDRARAPSGRVASVVAEEAEAVTPSLARFRPARLRAVVVPLGILLAVLPLSWLVALLLLIAAPLVPVFMALVGWRAQAASAERLGHVADMNAALLDRLRGIATIRALGAANLAARRLRAEAERFRAGTMAVLRIAFLSSAVLELFAALGVAMVAVFVGFHLLGQIGFGAWGAKLTLGQGVFLLLLAPAFFEPLRELSAVWHDRASGEAALAALDALGQGAAVLPGAGEAAEAPFAGTPAVAVSGLCFRHAGRAEAALDGVAFDLAPGESLAVTGPSGAGKSTLLALVAGLATPEAGEIRIGGRRLDAESAAELRAGMAWIGQSARIFPGTLARNVTLGRSIGPGEVAEALRFARLDGVAAARGRALIGEGGYGLSGGEALRLTIARAAATPGARLILADEPTAHLDAETAAEVTELLLALARGRTLIVATHDPLLAARLDRHLALAAPGLEAAA</sequence>
<feature type="domain" description="ABC transporter" evidence="8">
    <location>
        <begin position="343"/>
        <end position="557"/>
    </location>
</feature>
<evidence type="ECO:0000256" key="5">
    <source>
        <dbReference type="ARBA" id="ARBA00022989"/>
    </source>
</evidence>
<feature type="domain" description="ABC transmembrane type-1" evidence="9">
    <location>
        <begin position="34"/>
        <end position="308"/>
    </location>
</feature>
<dbReference type="Gene3D" id="3.40.50.300">
    <property type="entry name" value="P-loop containing nucleotide triphosphate hydrolases"/>
    <property type="match status" value="1"/>
</dbReference>
<protein>
    <submittedName>
        <fullName evidence="10">Thiol reductant ABC exporter subunit CydD</fullName>
    </submittedName>
</protein>
<dbReference type="InterPro" id="IPR011527">
    <property type="entry name" value="ABC1_TM_dom"/>
</dbReference>
<dbReference type="InterPro" id="IPR003593">
    <property type="entry name" value="AAA+_ATPase"/>
</dbReference>
<keyword evidence="5 7" id="KW-1133">Transmembrane helix</keyword>
<keyword evidence="11" id="KW-1185">Reference proteome</keyword>
<evidence type="ECO:0000313" key="10">
    <source>
        <dbReference type="EMBL" id="TPE49893.1"/>
    </source>
</evidence>
<dbReference type="NCBIfam" id="TIGR02857">
    <property type="entry name" value="CydD"/>
    <property type="match status" value="1"/>
</dbReference>
<feature type="transmembrane region" description="Helical" evidence="7">
    <location>
        <begin position="21"/>
        <end position="42"/>
    </location>
</feature>
<dbReference type="InterPro" id="IPR027417">
    <property type="entry name" value="P-loop_NTPase"/>
</dbReference>
<evidence type="ECO:0000313" key="11">
    <source>
        <dbReference type="Proteomes" id="UP000319255"/>
    </source>
</evidence>
<dbReference type="InterPro" id="IPR003439">
    <property type="entry name" value="ABC_transporter-like_ATP-bd"/>
</dbReference>
<keyword evidence="2 7" id="KW-0812">Transmembrane</keyword>
<dbReference type="OrthoDB" id="9806127at2"/>
<dbReference type="GO" id="GO:0042883">
    <property type="term" value="P:cysteine transport"/>
    <property type="evidence" value="ECO:0007669"/>
    <property type="project" value="InterPro"/>
</dbReference>
<dbReference type="Pfam" id="PF00005">
    <property type="entry name" value="ABC_tran"/>
    <property type="match status" value="1"/>
</dbReference>
<keyword evidence="3" id="KW-0547">Nucleotide-binding</keyword>